<gene>
    <name evidence="1" type="ORF">DI598_00775</name>
</gene>
<dbReference type="AlphaFoldDB" id="A0A2W5FFC6"/>
<sequence>MNISCKNKYNVLHYSITKVKRSDLDETKYTSCLQNALNYQIYAEIWVLDILSERKWFCYILNDYEAIFPIPYQIFWGIKVVSLPPIIQQLGIFYKKKLDKERFNSLIKKLKRNIVRGYSFNEDNTKNYPLQGEIRPNQLIKLNTSYENVASSYNRNRKRNLRDFANDKKIIYSQEIETFITLYKKEYPSLVSPKKIKLLYNLMEASFKNGAGYQYRIEENGELLSSLFYLEQNKKIYQLGASRIKKESFGSTFSVIIDYVLRIKSNQINVYDFEGSRIPGVHSFNKSFGAEEVQYTYYTNIALLNKLYSLIKNKS</sequence>
<comment type="caution">
    <text evidence="1">The sequence shown here is derived from an EMBL/GenBank/DDBJ whole genome shotgun (WGS) entry which is preliminary data.</text>
</comment>
<protein>
    <recommendedName>
        <fullName evidence="3">BioF2-like acetyltransferase domain-containing protein</fullName>
    </recommendedName>
</protein>
<evidence type="ECO:0008006" key="3">
    <source>
        <dbReference type="Google" id="ProtNLM"/>
    </source>
</evidence>
<proteinExistence type="predicted"/>
<dbReference type="SUPFAM" id="SSF55729">
    <property type="entry name" value="Acyl-CoA N-acyltransferases (Nat)"/>
    <property type="match status" value="1"/>
</dbReference>
<dbReference type="EMBL" id="QFOI01000005">
    <property type="protein sequence ID" value="PZP52397.1"/>
    <property type="molecule type" value="Genomic_DNA"/>
</dbReference>
<dbReference type="InterPro" id="IPR016181">
    <property type="entry name" value="Acyl_CoA_acyltransferase"/>
</dbReference>
<accession>A0A2W5FFC6</accession>
<name>A0A2W5FFC6_9SPHI</name>
<organism evidence="1 2">
    <name type="scientific">Pseudopedobacter saltans</name>
    <dbReference type="NCBI Taxonomy" id="151895"/>
    <lineage>
        <taxon>Bacteria</taxon>
        <taxon>Pseudomonadati</taxon>
        <taxon>Bacteroidota</taxon>
        <taxon>Sphingobacteriia</taxon>
        <taxon>Sphingobacteriales</taxon>
        <taxon>Sphingobacteriaceae</taxon>
        <taxon>Pseudopedobacter</taxon>
    </lineage>
</organism>
<dbReference type="Proteomes" id="UP000249645">
    <property type="component" value="Unassembled WGS sequence"/>
</dbReference>
<evidence type="ECO:0000313" key="2">
    <source>
        <dbReference type="Proteomes" id="UP000249645"/>
    </source>
</evidence>
<evidence type="ECO:0000313" key="1">
    <source>
        <dbReference type="EMBL" id="PZP52397.1"/>
    </source>
</evidence>
<reference evidence="1 2" key="1">
    <citation type="submission" date="2017-11" db="EMBL/GenBank/DDBJ databases">
        <title>Infants hospitalized years apart are colonized by the same room-sourced microbial strains.</title>
        <authorList>
            <person name="Brooks B."/>
            <person name="Olm M.R."/>
            <person name="Firek B.A."/>
            <person name="Baker R."/>
            <person name="Thomas B.C."/>
            <person name="Morowitz M.J."/>
            <person name="Banfield J.F."/>
        </authorList>
    </citation>
    <scope>NUCLEOTIDE SEQUENCE [LARGE SCALE GENOMIC DNA]</scope>
    <source>
        <strain evidence="1">S2_009_000_R2_76</strain>
    </source>
</reference>
<dbReference type="Gene3D" id="3.40.630.30">
    <property type="match status" value="1"/>
</dbReference>